<evidence type="ECO:0000313" key="3">
    <source>
        <dbReference type="Proteomes" id="UP000198717"/>
    </source>
</evidence>
<accession>A0A511HEP4</accession>
<dbReference type="AlphaFoldDB" id="A0A511HEP4"/>
<dbReference type="InterPro" id="IPR027417">
    <property type="entry name" value="P-loop_NTPase"/>
</dbReference>
<dbReference type="Pfam" id="PF13671">
    <property type="entry name" value="AAA_33"/>
    <property type="match status" value="1"/>
</dbReference>
<name>A0A511HEP4_9BACT</name>
<dbReference type="SUPFAM" id="SSF52540">
    <property type="entry name" value="P-loop containing nucleoside triphosphate hydrolases"/>
    <property type="match status" value="1"/>
</dbReference>
<dbReference type="EMBL" id="BJVY01000021">
    <property type="protein sequence ID" value="GEL72021.1"/>
    <property type="molecule type" value="Genomic_DNA"/>
</dbReference>
<sequence length="184" mass="19801">MKANRIVLVSGPSGAGKSTVARGLAEQSPLARAVHLHADDFYSYIRKGALAPWLPESHAQNTTVMTALAASAASYAVGGYEVMVDGVIGPWFFEPWLAAARTHRLDLRLIVLLPGEAETVARATRRVHADALTDADVVRNIWRGFREVALPEGNVLDTSSQDAAETVGAVRRGLTDGRFRLESP</sequence>
<evidence type="ECO:0000313" key="2">
    <source>
        <dbReference type="EMBL" id="SDE00205.1"/>
    </source>
</evidence>
<dbReference type="Gene3D" id="3.40.50.300">
    <property type="entry name" value="P-loop containing nucleotide triphosphate hydrolases"/>
    <property type="match status" value="1"/>
</dbReference>
<reference evidence="2 3" key="1">
    <citation type="submission" date="2016-10" db="EMBL/GenBank/DDBJ databases">
        <authorList>
            <person name="Varghese N."/>
            <person name="Submissions S."/>
        </authorList>
    </citation>
    <scope>NUCLEOTIDE SEQUENCE [LARGE SCALE GENOMIC DNA]</scope>
    <source>
        <strain evidence="2 3">DSM 2260</strain>
    </source>
</reference>
<gene>
    <name evidence="1" type="ORF">MVI01_38050</name>
    <name evidence="2" type="ORF">SAMN04488504_103607</name>
</gene>
<organism evidence="1 4">
    <name type="scientific">Myxococcus virescens</name>
    <dbReference type="NCBI Taxonomy" id="83456"/>
    <lineage>
        <taxon>Bacteria</taxon>
        <taxon>Pseudomonadati</taxon>
        <taxon>Myxococcota</taxon>
        <taxon>Myxococcia</taxon>
        <taxon>Myxococcales</taxon>
        <taxon>Cystobacterineae</taxon>
        <taxon>Myxococcaceae</taxon>
        <taxon>Myxococcus</taxon>
    </lineage>
</organism>
<proteinExistence type="predicted"/>
<evidence type="ECO:0000313" key="1">
    <source>
        <dbReference type="EMBL" id="GEL72021.1"/>
    </source>
</evidence>
<comment type="caution">
    <text evidence="1">The sequence shown here is derived from an EMBL/GenBank/DDBJ whole genome shotgun (WGS) entry which is preliminary data.</text>
</comment>
<evidence type="ECO:0000313" key="4">
    <source>
        <dbReference type="Proteomes" id="UP000321224"/>
    </source>
</evidence>
<dbReference type="Proteomes" id="UP000198717">
    <property type="component" value="Unassembled WGS sequence"/>
</dbReference>
<reference evidence="1 4" key="2">
    <citation type="submission" date="2019-07" db="EMBL/GenBank/DDBJ databases">
        <title>Whole genome shotgun sequence of Myxococcus virescens NBRC 100334.</title>
        <authorList>
            <person name="Hosoyama A."/>
            <person name="Uohara A."/>
            <person name="Ohji S."/>
            <person name="Ichikawa N."/>
        </authorList>
    </citation>
    <scope>NUCLEOTIDE SEQUENCE [LARGE SCALE GENOMIC DNA]</scope>
    <source>
        <strain evidence="1 4">NBRC 100334</strain>
    </source>
</reference>
<keyword evidence="3" id="KW-1185">Reference proteome</keyword>
<dbReference type="RefSeq" id="WP_090489856.1">
    <property type="nucleotide sequence ID" value="NZ_BJVY01000021.1"/>
</dbReference>
<dbReference type="EMBL" id="FNAJ01000003">
    <property type="protein sequence ID" value="SDE00205.1"/>
    <property type="molecule type" value="Genomic_DNA"/>
</dbReference>
<dbReference type="Proteomes" id="UP000321224">
    <property type="component" value="Unassembled WGS sequence"/>
</dbReference>
<protein>
    <submittedName>
        <fullName evidence="2">AAA domain-containing protein</fullName>
    </submittedName>
</protein>